<name>A0A1Q9E761_SYMMI</name>
<gene>
    <name evidence="3" type="ORF">AK812_SmicGene13811</name>
</gene>
<protein>
    <submittedName>
        <fullName evidence="3">Uncharacterized protein</fullName>
    </submittedName>
</protein>
<dbReference type="Proteomes" id="UP000186817">
    <property type="component" value="Unassembled WGS sequence"/>
</dbReference>
<feature type="transmembrane region" description="Helical" evidence="1">
    <location>
        <begin position="234"/>
        <end position="254"/>
    </location>
</feature>
<keyword evidence="1" id="KW-0812">Transmembrane</keyword>
<feature type="transmembrane region" description="Helical" evidence="1">
    <location>
        <begin position="428"/>
        <end position="447"/>
    </location>
</feature>
<feature type="transmembrane region" description="Helical" evidence="1">
    <location>
        <begin position="372"/>
        <end position="393"/>
    </location>
</feature>
<proteinExistence type="predicted"/>
<keyword evidence="1" id="KW-1133">Transmembrane helix</keyword>
<organism evidence="3 4">
    <name type="scientific">Symbiodinium microadriaticum</name>
    <name type="common">Dinoflagellate</name>
    <name type="synonym">Zooxanthella microadriatica</name>
    <dbReference type="NCBI Taxonomy" id="2951"/>
    <lineage>
        <taxon>Eukaryota</taxon>
        <taxon>Sar</taxon>
        <taxon>Alveolata</taxon>
        <taxon>Dinophyceae</taxon>
        <taxon>Suessiales</taxon>
        <taxon>Symbiodiniaceae</taxon>
        <taxon>Symbiodinium</taxon>
    </lineage>
</organism>
<feature type="transmembrane region" description="Helical" evidence="1">
    <location>
        <begin position="693"/>
        <end position="718"/>
    </location>
</feature>
<evidence type="ECO:0000256" key="2">
    <source>
        <dbReference type="SAM" id="SignalP"/>
    </source>
</evidence>
<feature type="transmembrane region" description="Helical" evidence="1">
    <location>
        <begin position="493"/>
        <end position="512"/>
    </location>
</feature>
<feature type="transmembrane region" description="Helical" evidence="1">
    <location>
        <begin position="843"/>
        <end position="861"/>
    </location>
</feature>
<feature type="transmembrane region" description="Helical" evidence="1">
    <location>
        <begin position="770"/>
        <end position="791"/>
    </location>
</feature>
<keyword evidence="1" id="KW-0472">Membrane</keyword>
<keyword evidence="2" id="KW-0732">Signal</keyword>
<dbReference type="OrthoDB" id="416116at2759"/>
<evidence type="ECO:0000313" key="4">
    <source>
        <dbReference type="Proteomes" id="UP000186817"/>
    </source>
</evidence>
<feature type="signal peptide" evidence="2">
    <location>
        <begin position="1"/>
        <end position="21"/>
    </location>
</feature>
<feature type="transmembrane region" description="Helical" evidence="1">
    <location>
        <begin position="532"/>
        <end position="551"/>
    </location>
</feature>
<evidence type="ECO:0000313" key="3">
    <source>
        <dbReference type="EMBL" id="OLQ03258.1"/>
    </source>
</evidence>
<reference evidence="3 4" key="1">
    <citation type="submission" date="2016-02" db="EMBL/GenBank/DDBJ databases">
        <title>Genome analysis of coral dinoflagellate symbionts highlights evolutionary adaptations to a symbiotic lifestyle.</title>
        <authorList>
            <person name="Aranda M."/>
            <person name="Li Y."/>
            <person name="Liew Y.J."/>
            <person name="Baumgarten S."/>
            <person name="Simakov O."/>
            <person name="Wilson M."/>
            <person name="Piel J."/>
            <person name="Ashoor H."/>
            <person name="Bougouffa S."/>
            <person name="Bajic V.B."/>
            <person name="Ryu T."/>
            <person name="Ravasi T."/>
            <person name="Bayer T."/>
            <person name="Micklem G."/>
            <person name="Kim H."/>
            <person name="Bhak J."/>
            <person name="Lajeunesse T.C."/>
            <person name="Voolstra C.R."/>
        </authorList>
    </citation>
    <scope>NUCLEOTIDE SEQUENCE [LARGE SCALE GENOMIC DNA]</scope>
    <source>
        <strain evidence="3 4">CCMP2467</strain>
    </source>
</reference>
<feature type="transmembrane region" description="Helical" evidence="1">
    <location>
        <begin position="402"/>
        <end position="422"/>
    </location>
</feature>
<sequence length="1896" mass="210937">MSIFSRCGLAIWALLLLPCSAQLPSKDWCATGIAVPDFAQDAGVTPTVNAYVVQSPLFSTNPHIGKKLGLFDLYHTAMVFRQVTNVLGAVLPKIDNGTLSWNNDARYCVTPGVLWGEVPTEQGTCIRLELDILCQARSSVDSMSTVPLNRWGNSLLLGIEVADGTVRRQMAFEYLTKPSWDRRHGLAVILFGLRVLFYVVLIVFVWFAVLWALQSWNYGGPQWRNLPISAAVTTRYICAVSMPLGGLLMVYGPFLNQMSGQILSLRAESWNSEAGSLRVAYRWALAWMLPMLVSSAMACVSTSWIDACHHYFCQDLQLRRFGIEAGGFAAASLFYIHCLVWWRGEHIPVQSQLISSQLHATDDVFLTMLLRLAWNLACWAVPVLLGFGFLCLFQSRQLLENLLFTLGCLVFVLVTGACSRQLSSKQAWIKALAIFISFTCLRLAVWVSRSVEAEGAVIKIDPTTSLAECAKNDSGTCRINVDSGQRKAQEFDVLLLYTTALPASLALAWEALRPSTEAADQLPGPWEWILKILLAMFVPASIASLWGLTYLHEDVDPLAVEILLFVLTGLVGCFFLRQMHWRLHFWTKLHGPSQLRTEFVVAPSGKPSPHPSLRRAAQVSKVAGNRAKVLHMKKPLPGWPGVLDIMPRLDALLMMMQSTILPFYFIFWFAALKEKSHLCSSVPFLRQRDVTSLSRISVAFLTGKAFLLIVIILAPVIFGEQYVHYEPVQDVAGQAMEHVVQGDLEMAHLRKHAMFLGELGYGWWSGTSEMYRHVFILLTAACAALAFCWYWSGMFSILDCLFQSFAVWTITHAQIRKVILMRDAQPGEWCALQASAAPWLQRGILLLFLHAGPALLTAWSSCRAYLHNGASFLWLQMLIVGTLPGPGNMLAVSAANLQDSLEHSACLLDQHSSRVFFSCLATAVTLLSAPEDASLTDIIWFTLQFLLQLKSPLDGYALRLKRIGAIAAELAKAHTAEYEPVIFEAGAASIIPEMRYFGCLPGLSGLSKIEIDSAFTVNEVERYQRSYPSLGAWADVELRFDFREVWVTSRLQRPRLAVSFSFQVRGTRACYTEFADEGDLPDPPTFDGQWRLWPKGYESGSCSPQLVLNAESMELLKGGAVRMNGSLWVRAGPAGFLSGQCEDRIILTTMEWFGKTSGTIVLDFQSKTRRIEFAGKWTTDNSEGFGVFRLSAPLLLWRADGGARRVELKKLHFFDSVMPLQPPHLGRTCGAQHVQCKVCLRGGSEYLLSPCVKKITTNWRQVFTGESVGSMENVVTMADPGDEVRRGEGDLLEYEEVDATGAVIPSDRIYFSSEKMQITDAKLTIHASTRSFGEKKWADLCRNPGYASAAQDAGYYDDSVHLMAPSHIFEMMWPRSMPNETSLKDDVTNTEDIDVCNAAGCETPCCLRSEVAECQQNLDDLSMTAMVWPGLPECAATAASRPPPPCPGCEMPASVPWGAEALLGPRPQQNYIRRADSGNAMPPAPWEADIFLAGSSKAEPAEGMGDCSDAAFSGKALHPFFRVVCRFAPQAHWSKMFDLALQLTSTQATKIFTDLIPSVNRTAHQSRPLYQLWRVTRREPEQTLIKDITCGDGINWILHFASTRLQVPVEAGFELKFTSILFHADRLNPVAVGSEQWPDVVKYFEGMIQATASHQTLLERLLEMLHLMPVHFVYDSNAKGAEAQTPKVGLWPHEKTLLQSGALSEISHRGASSILLQAQDLEKERDFPEDGLEDTAQKEELETEREELVSIFRHMTDKECSFLREHGTLPDTQPYQTIVEGDEGFQYCKKYFCGKKKVTPPVSTIVEFLCPRALVDQLFAMQWKIEDGARSHGLGNKGGKGLPIFNEALESGAISWRIAYFQVIGNHFPWLSAAYRTVPLEGPPWLDGSQESVVVV</sequence>
<feature type="transmembrane region" description="Helical" evidence="1">
    <location>
        <begin position="186"/>
        <end position="213"/>
    </location>
</feature>
<comment type="caution">
    <text evidence="3">The sequence shown here is derived from an EMBL/GenBank/DDBJ whole genome shotgun (WGS) entry which is preliminary data.</text>
</comment>
<feature type="transmembrane region" description="Helical" evidence="1">
    <location>
        <begin position="280"/>
        <end position="300"/>
    </location>
</feature>
<feature type="transmembrane region" description="Helical" evidence="1">
    <location>
        <begin position="558"/>
        <end position="577"/>
    </location>
</feature>
<feature type="chain" id="PRO_5010352112" evidence="2">
    <location>
        <begin position="22"/>
        <end position="1896"/>
    </location>
</feature>
<keyword evidence="4" id="KW-1185">Reference proteome</keyword>
<feature type="transmembrane region" description="Helical" evidence="1">
    <location>
        <begin position="651"/>
        <end position="672"/>
    </location>
</feature>
<accession>A0A1Q9E761</accession>
<evidence type="ECO:0000256" key="1">
    <source>
        <dbReference type="SAM" id="Phobius"/>
    </source>
</evidence>
<dbReference type="EMBL" id="LSRX01000241">
    <property type="protein sequence ID" value="OLQ03258.1"/>
    <property type="molecule type" value="Genomic_DNA"/>
</dbReference>